<feature type="transmembrane region" description="Helical" evidence="5">
    <location>
        <begin position="102"/>
        <end position="123"/>
    </location>
</feature>
<dbReference type="AlphaFoldDB" id="A0AB37UCZ8"/>
<feature type="transmembrane region" description="Helical" evidence="5">
    <location>
        <begin position="351"/>
        <end position="373"/>
    </location>
</feature>
<evidence type="ECO:0000259" key="6">
    <source>
        <dbReference type="PROSITE" id="PS50801"/>
    </source>
</evidence>
<dbReference type="InterPro" id="IPR001902">
    <property type="entry name" value="SLC26A/SulP_fam"/>
</dbReference>
<evidence type="ECO:0000256" key="2">
    <source>
        <dbReference type="ARBA" id="ARBA00022692"/>
    </source>
</evidence>
<dbReference type="SUPFAM" id="SSF52091">
    <property type="entry name" value="SpoIIaa-like"/>
    <property type="match status" value="1"/>
</dbReference>
<dbReference type="InterPro" id="IPR002645">
    <property type="entry name" value="STAS_dom"/>
</dbReference>
<keyword evidence="2 5" id="KW-0812">Transmembrane</keyword>
<keyword evidence="8" id="KW-1185">Reference proteome</keyword>
<evidence type="ECO:0000256" key="3">
    <source>
        <dbReference type="ARBA" id="ARBA00022989"/>
    </source>
</evidence>
<organism evidence="7 8">
    <name type="scientific">Chroococcidiopsis cubana SAG 39.79</name>
    <dbReference type="NCBI Taxonomy" id="388085"/>
    <lineage>
        <taxon>Bacteria</taxon>
        <taxon>Bacillati</taxon>
        <taxon>Cyanobacteriota</taxon>
        <taxon>Cyanophyceae</taxon>
        <taxon>Chroococcidiopsidales</taxon>
        <taxon>Chroococcidiopsidaceae</taxon>
        <taxon>Chroococcidiopsis</taxon>
    </lineage>
</organism>
<accession>A0AB37UCZ8</accession>
<evidence type="ECO:0000313" key="7">
    <source>
        <dbReference type="EMBL" id="RUT05387.1"/>
    </source>
</evidence>
<evidence type="ECO:0000313" key="8">
    <source>
        <dbReference type="Proteomes" id="UP000282574"/>
    </source>
</evidence>
<dbReference type="RefSeq" id="WP_106168651.1">
    <property type="nucleotide sequence ID" value="NZ_JAVKZF010000001.1"/>
</dbReference>
<dbReference type="InterPro" id="IPR011547">
    <property type="entry name" value="SLC26A/SulP_dom"/>
</dbReference>
<feature type="transmembrane region" description="Helical" evidence="5">
    <location>
        <begin position="385"/>
        <end position="410"/>
    </location>
</feature>
<dbReference type="CDD" id="cd07042">
    <property type="entry name" value="STAS_SulP_like_sulfate_transporter"/>
    <property type="match status" value="1"/>
</dbReference>
<feature type="domain" description="STAS" evidence="6">
    <location>
        <begin position="453"/>
        <end position="553"/>
    </location>
</feature>
<feature type="transmembrane region" description="Helical" evidence="5">
    <location>
        <begin position="210"/>
        <end position="227"/>
    </location>
</feature>
<feature type="transmembrane region" description="Helical" evidence="5">
    <location>
        <begin position="130"/>
        <end position="153"/>
    </location>
</feature>
<gene>
    <name evidence="7" type="ORF">DSM107010_55400</name>
</gene>
<feature type="transmembrane region" description="Helical" evidence="5">
    <location>
        <begin position="27"/>
        <end position="47"/>
    </location>
</feature>
<dbReference type="Pfam" id="PF01740">
    <property type="entry name" value="STAS"/>
    <property type="match status" value="1"/>
</dbReference>
<evidence type="ECO:0000256" key="5">
    <source>
        <dbReference type="SAM" id="Phobius"/>
    </source>
</evidence>
<feature type="transmembrane region" description="Helical" evidence="5">
    <location>
        <begin position="180"/>
        <end position="198"/>
    </location>
</feature>
<dbReference type="Proteomes" id="UP000282574">
    <property type="component" value="Unassembled WGS sequence"/>
</dbReference>
<dbReference type="InterPro" id="IPR036513">
    <property type="entry name" value="STAS_dom_sf"/>
</dbReference>
<reference evidence="7 8" key="1">
    <citation type="journal article" date="2019" name="Genome Biol. Evol.">
        <title>Day and night: Metabolic profiles and evolutionary relationships of six axenic non-marine cyanobacteria.</title>
        <authorList>
            <person name="Will S.E."/>
            <person name="Henke P."/>
            <person name="Boedeker C."/>
            <person name="Huang S."/>
            <person name="Brinkmann H."/>
            <person name="Rohde M."/>
            <person name="Jarek M."/>
            <person name="Friedl T."/>
            <person name="Seufert S."/>
            <person name="Schumacher M."/>
            <person name="Overmann J."/>
            <person name="Neumann-Schaal M."/>
            <person name="Petersen J."/>
        </authorList>
    </citation>
    <scope>NUCLEOTIDE SEQUENCE [LARGE SCALE GENOMIC DNA]</scope>
    <source>
        <strain evidence="7 8">SAG 39.79</strain>
    </source>
</reference>
<feature type="transmembrane region" description="Helical" evidence="5">
    <location>
        <begin position="255"/>
        <end position="277"/>
    </location>
</feature>
<comment type="subcellular location">
    <subcellularLocation>
        <location evidence="1">Membrane</location>
        <topology evidence="1">Multi-pass membrane protein</topology>
    </subcellularLocation>
</comment>
<dbReference type="GO" id="GO:0016020">
    <property type="term" value="C:membrane"/>
    <property type="evidence" value="ECO:0007669"/>
    <property type="project" value="UniProtKB-SubCell"/>
</dbReference>
<keyword evidence="4 5" id="KW-0472">Membrane</keyword>
<keyword evidence="3 5" id="KW-1133">Transmembrane helix</keyword>
<dbReference type="PANTHER" id="PTHR11814">
    <property type="entry name" value="SULFATE TRANSPORTER"/>
    <property type="match status" value="1"/>
</dbReference>
<sequence length="573" mass="61102">MQLTNKIRFRKLQLTNKIHFRNLRGDIFGGVTNAIVSLPIALAFGVASGLGPVAGLYGSICVGFFASLFGGTPTQISEPTGPTTVFMTAIISAMIARNPENGMAMAFTVVMLSGVFQILFGVFRLGKYIILMPYSVVSGFMSGIGAILIILQIPPFLGHEAPKGGLIGTLQNLPQMLSNLNPAETGLAALTMVVIFFLPHRIKHFIPPQLAALVIGTIISFTLLQNMDLRRIGEIPSGLPTLYLPTFTPAQTVQMFVDAAMLGMLGSIDALLTSVIADSMTRTQTQEDRELVGQGVGNLVAGLCGGLPGSGATMGTVINVQVGARTALAGLLRAVLMLVVVLWLADLAENIPMAVLAGIAFAVGIEMLDWNFLKRAHKVSWKSTLIMYGVLLMTVFLDLMVAAGVGMFIANLLTIEQLSHLQAQRIKAVCGADDSVPLNLEEKELLNLADGRVSLFYMGGPMLFGVAKTIAREHLSIKRCDTLVMDLSDVPYLDETAALVIEAAIKDSQAKGSQVFIVGAVGKVKHLLESLGILNLVPYDNLFLDRTDALKQAVVVDVAEIGLDVAEIGLRTG</sequence>
<name>A0AB37UCZ8_9CYAN</name>
<dbReference type="PROSITE" id="PS50801">
    <property type="entry name" value="STAS"/>
    <property type="match status" value="1"/>
</dbReference>
<dbReference type="GO" id="GO:0055085">
    <property type="term" value="P:transmembrane transport"/>
    <property type="evidence" value="ECO:0007669"/>
    <property type="project" value="InterPro"/>
</dbReference>
<dbReference type="EMBL" id="RSCK01000077">
    <property type="protein sequence ID" value="RUT05387.1"/>
    <property type="molecule type" value="Genomic_DNA"/>
</dbReference>
<proteinExistence type="predicted"/>
<dbReference type="Pfam" id="PF00916">
    <property type="entry name" value="Sulfate_transp"/>
    <property type="match status" value="1"/>
</dbReference>
<feature type="transmembrane region" description="Helical" evidence="5">
    <location>
        <begin position="327"/>
        <end position="345"/>
    </location>
</feature>
<evidence type="ECO:0000256" key="4">
    <source>
        <dbReference type="ARBA" id="ARBA00023136"/>
    </source>
</evidence>
<evidence type="ECO:0000256" key="1">
    <source>
        <dbReference type="ARBA" id="ARBA00004141"/>
    </source>
</evidence>
<protein>
    <submittedName>
        <fullName evidence="7">Sodium-independent anion transporter</fullName>
    </submittedName>
</protein>
<comment type="caution">
    <text evidence="7">The sequence shown here is derived from an EMBL/GenBank/DDBJ whole genome shotgun (WGS) entry which is preliminary data.</text>
</comment>
<dbReference type="Gene3D" id="3.30.750.24">
    <property type="entry name" value="STAS domain"/>
    <property type="match status" value="1"/>
</dbReference>